<evidence type="ECO:0000313" key="8">
    <source>
        <dbReference type="EMBL" id="NYH16838.1"/>
    </source>
</evidence>
<evidence type="ECO:0000256" key="6">
    <source>
        <dbReference type="SAM" id="SignalP"/>
    </source>
</evidence>
<keyword evidence="4" id="KW-0479">Metal-binding</keyword>
<dbReference type="Pfam" id="PF05023">
    <property type="entry name" value="Phytochelatin"/>
    <property type="match status" value="1"/>
</dbReference>
<name>A0A7Y9WBB3_9BURK</name>
<feature type="domain" description="Peptidase C83" evidence="7">
    <location>
        <begin position="72"/>
        <end position="296"/>
    </location>
</feature>
<dbReference type="EC" id="2.3.2.15" evidence="1"/>
<comment type="caution">
    <text evidence="8">The sequence shown here is derived from an EMBL/GenBank/DDBJ whole genome shotgun (WGS) entry which is preliminary data.</text>
</comment>
<organism evidence="8 9">
    <name type="scientific">Paraburkholderia bryophila</name>
    <dbReference type="NCBI Taxonomy" id="420952"/>
    <lineage>
        <taxon>Bacteria</taxon>
        <taxon>Pseudomonadati</taxon>
        <taxon>Pseudomonadota</taxon>
        <taxon>Betaproteobacteria</taxon>
        <taxon>Burkholderiales</taxon>
        <taxon>Burkholderiaceae</taxon>
        <taxon>Paraburkholderia</taxon>
    </lineage>
</organism>
<dbReference type="GO" id="GO:0046872">
    <property type="term" value="F:metal ion binding"/>
    <property type="evidence" value="ECO:0007669"/>
    <property type="project" value="UniProtKB-KW"/>
</dbReference>
<dbReference type="RefSeq" id="WP_179713351.1">
    <property type="nucleotide sequence ID" value="NZ_JACCAU010000001.1"/>
</dbReference>
<dbReference type="SUPFAM" id="SSF54001">
    <property type="entry name" value="Cysteine proteinases"/>
    <property type="match status" value="1"/>
</dbReference>
<dbReference type="Proteomes" id="UP000572540">
    <property type="component" value="Unassembled WGS sequence"/>
</dbReference>
<dbReference type="PANTHER" id="PTHR33447:SF20">
    <property type="entry name" value="GLUTATHIONE GAMMA-GLUTAMYLCYSTEINYLTRANSFERASE"/>
    <property type="match status" value="1"/>
</dbReference>
<dbReference type="AlphaFoldDB" id="A0A7Y9WBB3"/>
<dbReference type="PROSITE" id="PS51257">
    <property type="entry name" value="PROKAR_LIPOPROTEIN"/>
    <property type="match status" value="1"/>
</dbReference>
<keyword evidence="2" id="KW-0104">Cadmium</keyword>
<dbReference type="GO" id="GO:0010038">
    <property type="term" value="P:response to metal ion"/>
    <property type="evidence" value="ECO:0007669"/>
    <property type="project" value="InterPro"/>
</dbReference>
<dbReference type="GO" id="GO:0046938">
    <property type="term" value="P:phytochelatin biosynthetic process"/>
    <property type="evidence" value="ECO:0007669"/>
    <property type="project" value="InterPro"/>
</dbReference>
<sequence length="296" mass="31628">MSRYSLKRTVGRASRPTWIAVLLMTAALAACAPAPVATSQAPSQTASQTASPVANQTTTQKSVAQPSTQAPPATVQSADGPLPVPPNLVALAQPAGQKRLIGAAANQSYWPLSQYFETQRNEAYCSVATSVMALNALGIRRPASTLYPDFPYFSQEDFFRGVDPQVANAARVSHEGMTLDQLGEALNAFPVVVQPYHAADLTLAQFRDLIRETTRRGDRFALLNFRRVEIGETGGGHWSPLAAYDAASDSALLLDVARYKYPAVWVPVAQLYAAALAVDNVSGLSRGVVVIGKRQG</sequence>
<dbReference type="InterPro" id="IPR038765">
    <property type="entry name" value="Papain-like_cys_pep_sf"/>
</dbReference>
<proteinExistence type="predicted"/>
<dbReference type="GO" id="GO:0016756">
    <property type="term" value="F:glutathione gamma-glutamylcysteinyltransferase activity"/>
    <property type="evidence" value="ECO:0007669"/>
    <property type="project" value="UniProtKB-EC"/>
</dbReference>
<accession>A0A7Y9WBB3</accession>
<keyword evidence="3" id="KW-0808">Transferase</keyword>
<evidence type="ECO:0000256" key="2">
    <source>
        <dbReference type="ARBA" id="ARBA00022539"/>
    </source>
</evidence>
<feature type="chain" id="PRO_5031458400" description="glutathione gamma-glutamylcysteinyltransferase" evidence="6">
    <location>
        <begin position="30"/>
        <end position="296"/>
    </location>
</feature>
<feature type="signal peptide" evidence="6">
    <location>
        <begin position="1"/>
        <end position="29"/>
    </location>
</feature>
<keyword evidence="6" id="KW-0732">Signal</keyword>
<dbReference type="EMBL" id="JACCAU010000001">
    <property type="protein sequence ID" value="NYH16838.1"/>
    <property type="molecule type" value="Genomic_DNA"/>
</dbReference>
<evidence type="ECO:0000313" key="9">
    <source>
        <dbReference type="Proteomes" id="UP000572540"/>
    </source>
</evidence>
<evidence type="ECO:0000259" key="7">
    <source>
        <dbReference type="PROSITE" id="PS51443"/>
    </source>
</evidence>
<feature type="compositionally biased region" description="Polar residues" evidence="5">
    <location>
        <begin position="42"/>
        <end position="77"/>
    </location>
</feature>
<dbReference type="Gene3D" id="3.90.70.30">
    <property type="entry name" value="Phytochelatin synthase, N-terminal domain"/>
    <property type="match status" value="1"/>
</dbReference>
<dbReference type="InterPro" id="IPR040409">
    <property type="entry name" value="PCS-like"/>
</dbReference>
<evidence type="ECO:0000256" key="1">
    <source>
        <dbReference type="ARBA" id="ARBA00012468"/>
    </source>
</evidence>
<dbReference type="InterPro" id="IPR038156">
    <property type="entry name" value="PCS_N_sf"/>
</dbReference>
<evidence type="ECO:0000256" key="5">
    <source>
        <dbReference type="SAM" id="MobiDB-lite"/>
    </source>
</evidence>
<dbReference type="InterPro" id="IPR007719">
    <property type="entry name" value="PCS_N"/>
</dbReference>
<feature type="region of interest" description="Disordered" evidence="5">
    <location>
        <begin position="42"/>
        <end position="81"/>
    </location>
</feature>
<protein>
    <recommendedName>
        <fullName evidence="1">glutathione gamma-glutamylcysteinyltransferase</fullName>
        <ecNumber evidence="1">2.3.2.15</ecNumber>
    </recommendedName>
</protein>
<gene>
    <name evidence="8" type="ORF">GGD41_004066</name>
</gene>
<reference evidence="8 9" key="1">
    <citation type="submission" date="2020-07" db="EMBL/GenBank/DDBJ databases">
        <title>Exploring microbial biodiversity for novel pathways involved in the catabolism of aromatic compounds derived from lignin.</title>
        <authorList>
            <person name="Elkins J."/>
        </authorList>
    </citation>
    <scope>NUCLEOTIDE SEQUENCE [LARGE SCALE GENOMIC DNA]</scope>
    <source>
        <strain evidence="8 9">H2C3B</strain>
    </source>
</reference>
<dbReference type="PROSITE" id="PS51443">
    <property type="entry name" value="PCS"/>
    <property type="match status" value="1"/>
</dbReference>
<dbReference type="PANTHER" id="PTHR33447">
    <property type="entry name" value="GLUTATHIONE GAMMA-GLUTAMYLCYSTEINYLTRANSFERASE"/>
    <property type="match status" value="1"/>
</dbReference>
<evidence type="ECO:0000256" key="3">
    <source>
        <dbReference type="ARBA" id="ARBA00022679"/>
    </source>
</evidence>
<evidence type="ECO:0000256" key="4">
    <source>
        <dbReference type="ARBA" id="ARBA00022723"/>
    </source>
</evidence>